<evidence type="ECO:0000313" key="1">
    <source>
        <dbReference type="EMBL" id="KPA38033.1"/>
    </source>
</evidence>
<reference evidence="1 2" key="1">
    <citation type="submission" date="2015-04" db="EMBL/GenBank/DDBJ databases">
        <title>The draft genome sequence of Fusarium langsethiae, a T-2/HT-2 mycotoxin producer.</title>
        <authorList>
            <person name="Lysoe E."/>
            <person name="Divon H.H."/>
            <person name="Terzi V."/>
            <person name="Orru L."/>
            <person name="Lamontanara A."/>
            <person name="Kolseth A.-K."/>
            <person name="Frandsen R.J."/>
            <person name="Nielsen K."/>
            <person name="Thrane U."/>
        </authorList>
    </citation>
    <scope>NUCLEOTIDE SEQUENCE [LARGE SCALE GENOMIC DNA]</scope>
    <source>
        <strain evidence="1 2">Fl201059</strain>
    </source>
</reference>
<name>A0A0M9EQZ0_FUSLA</name>
<sequence>MPRQDPGSLNAEISRRLLLPPRLIVMTVDSTNTIPTSSPRSLGAGNMIRREDHKYIYFESTPYTLTQPSFRHGPIALSQEMLRERTKVTDDDLDWAAFQMAIMGGAGDLVGDGQDDEDTRQLEDMTSWLSAFGFETYGALITEEAVDSVVEPMTSVRSSTASTVSSTLSIVESSLDLPIPVGAEFSSEFWNTSAAGRQVNKAKFFERKGLKRWVGVGRPKRPSFYSSAESPPPSPMIQLVVSTDDGEATVQDKVPMGYNLSHDLGDFLSWQSEKLIHI</sequence>
<comment type="caution">
    <text evidence="1">The sequence shown here is derived from an EMBL/GenBank/DDBJ whole genome shotgun (WGS) entry which is preliminary data.</text>
</comment>
<accession>A0A0M9EQZ0</accession>
<dbReference type="Proteomes" id="UP000037904">
    <property type="component" value="Unassembled WGS sequence"/>
</dbReference>
<keyword evidence="2" id="KW-1185">Reference proteome</keyword>
<gene>
    <name evidence="1" type="ORF">FLAG1_09141</name>
</gene>
<proteinExistence type="predicted"/>
<evidence type="ECO:0000313" key="2">
    <source>
        <dbReference type="Proteomes" id="UP000037904"/>
    </source>
</evidence>
<organism evidence="1 2">
    <name type="scientific">Fusarium langsethiae</name>
    <dbReference type="NCBI Taxonomy" id="179993"/>
    <lineage>
        <taxon>Eukaryota</taxon>
        <taxon>Fungi</taxon>
        <taxon>Dikarya</taxon>
        <taxon>Ascomycota</taxon>
        <taxon>Pezizomycotina</taxon>
        <taxon>Sordariomycetes</taxon>
        <taxon>Hypocreomycetidae</taxon>
        <taxon>Hypocreales</taxon>
        <taxon>Nectriaceae</taxon>
        <taxon>Fusarium</taxon>
    </lineage>
</organism>
<dbReference type="AlphaFoldDB" id="A0A0M9EQZ0"/>
<protein>
    <submittedName>
        <fullName evidence="1">Uncharacterized protein</fullName>
    </submittedName>
</protein>
<dbReference type="EMBL" id="JXCE01000326">
    <property type="protein sequence ID" value="KPA38033.1"/>
    <property type="molecule type" value="Genomic_DNA"/>
</dbReference>